<comment type="caution">
    <text evidence="2">The sequence shown here is derived from an EMBL/GenBank/DDBJ whole genome shotgun (WGS) entry which is preliminary data.</text>
</comment>
<reference evidence="2" key="1">
    <citation type="journal article" date="2015" name="Genome Biol. Evol.">
        <title>Organellar Genomes of White Spruce (Picea glauca): Assembly and Annotation.</title>
        <authorList>
            <person name="Jackman S.D."/>
            <person name="Warren R.L."/>
            <person name="Gibb E.A."/>
            <person name="Vandervalk B.P."/>
            <person name="Mohamadi H."/>
            <person name="Chu J."/>
            <person name="Raymond A."/>
            <person name="Pleasance S."/>
            <person name="Coope R."/>
            <person name="Wildung M.R."/>
            <person name="Ritland C.E."/>
            <person name="Bousquet J."/>
            <person name="Jones S.J."/>
            <person name="Bohlmann J."/>
            <person name="Birol I."/>
        </authorList>
    </citation>
    <scope>NUCLEOTIDE SEQUENCE [LARGE SCALE GENOMIC DNA]</scope>
    <source>
        <tissue evidence="2">Flushing bud</tissue>
    </source>
</reference>
<geneLocation type="mitochondrion" evidence="2"/>
<keyword evidence="1" id="KW-0812">Transmembrane</keyword>
<feature type="transmembrane region" description="Helical" evidence="1">
    <location>
        <begin position="21"/>
        <end position="44"/>
    </location>
</feature>
<keyword evidence="1" id="KW-0472">Membrane</keyword>
<dbReference type="EMBL" id="LKAM01000005">
    <property type="protein sequence ID" value="KUM48457.1"/>
    <property type="molecule type" value="Genomic_DNA"/>
</dbReference>
<sequence>MLPSSACASRSYNVVIDQARYFTVNGFLCSSFFQFAVCVCGYTIDYCG</sequence>
<dbReference type="AlphaFoldDB" id="A0A117NHI7"/>
<evidence type="ECO:0000256" key="1">
    <source>
        <dbReference type="SAM" id="Phobius"/>
    </source>
</evidence>
<organism evidence="2">
    <name type="scientific">Picea glauca</name>
    <name type="common">White spruce</name>
    <name type="synonym">Pinus glauca</name>
    <dbReference type="NCBI Taxonomy" id="3330"/>
    <lineage>
        <taxon>Eukaryota</taxon>
        <taxon>Viridiplantae</taxon>
        <taxon>Streptophyta</taxon>
        <taxon>Embryophyta</taxon>
        <taxon>Tracheophyta</taxon>
        <taxon>Spermatophyta</taxon>
        <taxon>Pinopsida</taxon>
        <taxon>Pinidae</taxon>
        <taxon>Conifers I</taxon>
        <taxon>Pinales</taxon>
        <taxon>Pinaceae</taxon>
        <taxon>Picea</taxon>
    </lineage>
</organism>
<gene>
    <name evidence="2" type="ORF">ABT39_MTgene4472</name>
</gene>
<proteinExistence type="predicted"/>
<evidence type="ECO:0000313" key="2">
    <source>
        <dbReference type="EMBL" id="KUM48457.1"/>
    </source>
</evidence>
<keyword evidence="1" id="KW-1133">Transmembrane helix</keyword>
<keyword evidence="2" id="KW-0496">Mitochondrion</keyword>
<protein>
    <submittedName>
        <fullName evidence="2">Uncharacterized protein</fullName>
    </submittedName>
</protein>
<accession>A0A117NHI7</accession>
<name>A0A117NHI7_PICGL</name>